<evidence type="ECO:0000256" key="2">
    <source>
        <dbReference type="ARBA" id="ARBA00022692"/>
    </source>
</evidence>
<keyword evidence="3 6" id="KW-1133">Transmembrane helix</keyword>
<evidence type="ECO:0000313" key="9">
    <source>
        <dbReference type="EMBL" id="ORZ30557.1"/>
    </source>
</evidence>
<accession>A0A1Y2H7I0</accession>
<protein>
    <submittedName>
        <fullName evidence="9">Periplasmic binding protein-like I</fullName>
    </submittedName>
</protein>
<dbReference type="OrthoDB" id="5984008at2759"/>
<feature type="domain" description="G-protein coupled receptors family 3 profile" evidence="7">
    <location>
        <begin position="404"/>
        <end position="498"/>
    </location>
</feature>
<dbReference type="GO" id="GO:0016020">
    <property type="term" value="C:membrane"/>
    <property type="evidence" value="ECO:0007669"/>
    <property type="project" value="UniProtKB-SubCell"/>
</dbReference>
<dbReference type="InterPro" id="IPR001828">
    <property type="entry name" value="ANF_lig-bd_rcpt"/>
</dbReference>
<evidence type="ECO:0000313" key="10">
    <source>
        <dbReference type="Proteomes" id="UP000193411"/>
    </source>
</evidence>
<dbReference type="InterPro" id="IPR017978">
    <property type="entry name" value="GPCR_3_C"/>
</dbReference>
<evidence type="ECO:0000256" key="5">
    <source>
        <dbReference type="ARBA" id="ARBA00023180"/>
    </source>
</evidence>
<keyword evidence="2 6" id="KW-0812">Transmembrane</keyword>
<keyword evidence="5" id="KW-0325">Glycoprotein</keyword>
<dbReference type="Gene3D" id="3.40.50.2300">
    <property type="match status" value="2"/>
</dbReference>
<feature type="transmembrane region" description="Helical" evidence="6">
    <location>
        <begin position="483"/>
        <end position="505"/>
    </location>
</feature>
<dbReference type="Pfam" id="PF01094">
    <property type="entry name" value="ANF_receptor"/>
    <property type="match status" value="1"/>
</dbReference>
<evidence type="ECO:0000259" key="8">
    <source>
        <dbReference type="Pfam" id="PF01094"/>
    </source>
</evidence>
<gene>
    <name evidence="9" type="ORF">BCR44DRAFT_358180</name>
</gene>
<keyword evidence="4 6" id="KW-0472">Membrane</keyword>
<dbReference type="SUPFAM" id="SSF53822">
    <property type="entry name" value="Periplasmic binding protein-like I"/>
    <property type="match status" value="1"/>
</dbReference>
<dbReference type="InterPro" id="IPR028082">
    <property type="entry name" value="Peripla_BP_I"/>
</dbReference>
<feature type="transmembrane region" description="Helical" evidence="6">
    <location>
        <begin position="408"/>
        <end position="430"/>
    </location>
</feature>
<feature type="transmembrane region" description="Helical" evidence="6">
    <location>
        <begin position="442"/>
        <end position="463"/>
    </location>
</feature>
<reference evidence="9 10" key="1">
    <citation type="submission" date="2016-07" db="EMBL/GenBank/DDBJ databases">
        <title>Pervasive Adenine N6-methylation of Active Genes in Fungi.</title>
        <authorList>
            <consortium name="DOE Joint Genome Institute"/>
            <person name="Mondo S.J."/>
            <person name="Dannebaum R.O."/>
            <person name="Kuo R.C."/>
            <person name="Labutti K."/>
            <person name="Haridas S."/>
            <person name="Kuo A."/>
            <person name="Salamov A."/>
            <person name="Ahrendt S.R."/>
            <person name="Lipzen A."/>
            <person name="Sullivan W."/>
            <person name="Andreopoulos W.B."/>
            <person name="Clum A."/>
            <person name="Lindquist E."/>
            <person name="Daum C."/>
            <person name="Ramamoorthy G.K."/>
            <person name="Gryganskyi A."/>
            <person name="Culley D."/>
            <person name="Magnuson J.K."/>
            <person name="James T.Y."/>
            <person name="O'Malley M.A."/>
            <person name="Stajich J.E."/>
            <person name="Spatafora J.W."/>
            <person name="Visel A."/>
            <person name="Grigoriev I.V."/>
        </authorList>
    </citation>
    <scope>NUCLEOTIDE SEQUENCE [LARGE SCALE GENOMIC DNA]</scope>
    <source>
        <strain evidence="9 10">PL171</strain>
    </source>
</reference>
<dbReference type="GO" id="GO:0004930">
    <property type="term" value="F:G protein-coupled receptor activity"/>
    <property type="evidence" value="ECO:0007669"/>
    <property type="project" value="InterPro"/>
</dbReference>
<comment type="subcellular location">
    <subcellularLocation>
        <location evidence="1">Membrane</location>
        <topology evidence="1">Multi-pass membrane protein</topology>
    </subcellularLocation>
</comment>
<feature type="domain" description="Receptor ligand binding region" evidence="8">
    <location>
        <begin position="27"/>
        <end position="355"/>
    </location>
</feature>
<comment type="caution">
    <text evidence="9">The sequence shown here is derived from an EMBL/GenBank/DDBJ whole genome shotgun (WGS) entry which is preliminary data.</text>
</comment>
<evidence type="ECO:0000256" key="6">
    <source>
        <dbReference type="SAM" id="Phobius"/>
    </source>
</evidence>
<proteinExistence type="predicted"/>
<sequence>MGLALEPSPHTFKSMLKTSTHSVLAIPNGHKLSLAILDSAGSPSQAVANVFGAENGTLGMIGDLSSDLTIPMALTAQHRGIYLCSGSATAVKLSNPIEFPSFFRTTQSDTTQAIALARFIKHMQWSACVVFASTSQYGRSIARGFLPAAQAAGVDVAVAEHIPFYGAARDRDGAMARALGLAVRSGIRILVFLGTDAEYSQLARAARDVGLFGADTVWIGSDGVAPLSMSAASDASVKDITQGLLYLFPREIDNSELAKSLVERAKSKLPATTSNIMEPYAAGFCDCLGALVAMFVNTLKSDTPSPTLTSNDPTTDSSSRFTPVAQLLQPFQGLAGHIVFNSENSLDEPFIVYNMYDGVVTKVFTIDSAFGTVDSIAPPRYFSGTFTRPLERPSWVISFVRYFSPSGWLVLVVSGLLAVAIVGCSILTIVHRRTVYVREHSLTVLLIVAVGLLLVLSAPISWLDQQTAVTCNVGVWVSGVGTQLVVLPLLYRTFQVCNLILYLFCIKI</sequence>
<evidence type="ECO:0000256" key="4">
    <source>
        <dbReference type="ARBA" id="ARBA00023136"/>
    </source>
</evidence>
<organism evidence="9 10">
    <name type="scientific">Catenaria anguillulae PL171</name>
    <dbReference type="NCBI Taxonomy" id="765915"/>
    <lineage>
        <taxon>Eukaryota</taxon>
        <taxon>Fungi</taxon>
        <taxon>Fungi incertae sedis</taxon>
        <taxon>Blastocladiomycota</taxon>
        <taxon>Blastocladiomycetes</taxon>
        <taxon>Blastocladiales</taxon>
        <taxon>Catenariaceae</taxon>
        <taxon>Catenaria</taxon>
    </lineage>
</organism>
<name>A0A1Y2H7I0_9FUNG</name>
<keyword evidence="10" id="KW-1185">Reference proteome</keyword>
<evidence type="ECO:0000259" key="7">
    <source>
        <dbReference type="Pfam" id="PF00003"/>
    </source>
</evidence>
<dbReference type="AlphaFoldDB" id="A0A1Y2H7I0"/>
<dbReference type="PANTHER" id="PTHR24060">
    <property type="entry name" value="METABOTROPIC GLUTAMATE RECEPTOR"/>
    <property type="match status" value="1"/>
</dbReference>
<evidence type="ECO:0000256" key="1">
    <source>
        <dbReference type="ARBA" id="ARBA00004141"/>
    </source>
</evidence>
<dbReference type="InterPro" id="IPR050726">
    <property type="entry name" value="mGluR"/>
</dbReference>
<dbReference type="EMBL" id="MCFL01000081">
    <property type="protein sequence ID" value="ORZ30557.1"/>
    <property type="molecule type" value="Genomic_DNA"/>
</dbReference>
<dbReference type="Pfam" id="PF00003">
    <property type="entry name" value="7tm_3"/>
    <property type="match status" value="1"/>
</dbReference>
<dbReference type="Proteomes" id="UP000193411">
    <property type="component" value="Unassembled WGS sequence"/>
</dbReference>
<evidence type="ECO:0000256" key="3">
    <source>
        <dbReference type="ARBA" id="ARBA00022989"/>
    </source>
</evidence>